<keyword evidence="2" id="KW-1185">Reference proteome</keyword>
<dbReference type="RefSeq" id="WP_371388135.1">
    <property type="nucleotide sequence ID" value="NZ_JBGLYH010000084.1"/>
</dbReference>
<sequence>MSKKEDPAIAVLHNANEHAMNNEKKRLVKQCILNIPLAALFGRNNARHMGINKIMAENKQSMAVFSAVTGGMDISNGEKHDS</sequence>
<accession>A0ABV4K6P2</accession>
<evidence type="ECO:0000313" key="1">
    <source>
        <dbReference type="EMBL" id="MEZ7198648.1"/>
    </source>
</evidence>
<dbReference type="Proteomes" id="UP001568698">
    <property type="component" value="Unassembled WGS sequence"/>
</dbReference>
<gene>
    <name evidence="1" type="ORF">AB6M95_18015</name>
</gene>
<dbReference type="EMBL" id="JBGLYH010000084">
    <property type="protein sequence ID" value="MEZ7198648.1"/>
    <property type="molecule type" value="Genomic_DNA"/>
</dbReference>
<name>A0ABV4K6P2_9BACT</name>
<organism evidence="1 2">
    <name type="scientific">Pseudodesulfovibrio karagichevae</name>
    <dbReference type="NCBI Taxonomy" id="3239305"/>
    <lineage>
        <taxon>Bacteria</taxon>
        <taxon>Pseudomonadati</taxon>
        <taxon>Thermodesulfobacteriota</taxon>
        <taxon>Desulfovibrionia</taxon>
        <taxon>Desulfovibrionales</taxon>
        <taxon>Desulfovibrionaceae</taxon>
    </lineage>
</organism>
<reference evidence="1 2" key="1">
    <citation type="submission" date="2024-08" db="EMBL/GenBank/DDBJ databases">
        <title>Sulfate-reducing bacteria isolated from formation water of the oil field in Kazakhstan and description of Pseudodesulfovibrio sp.</title>
        <authorList>
            <person name="Bidzhieva S.K."/>
            <person name="Tourova T.P."/>
            <person name="Grouzdev D.S."/>
            <person name="Beletsky A.V."/>
            <person name="Sokolova D.S."/>
            <person name="Samigullina S.R."/>
            <person name="Poltaraus A.B."/>
            <person name="Avtukh A.N."/>
            <person name="Tereshina V.M."/>
            <person name="Zhaparov N.S."/>
            <person name="Mardanov A.V."/>
            <person name="Nazina T.N."/>
        </authorList>
    </citation>
    <scope>NUCLEOTIDE SEQUENCE [LARGE SCALE GENOMIC DNA]</scope>
    <source>
        <strain evidence="1 2">9FUS</strain>
    </source>
</reference>
<evidence type="ECO:0000313" key="2">
    <source>
        <dbReference type="Proteomes" id="UP001568698"/>
    </source>
</evidence>
<protein>
    <submittedName>
        <fullName evidence="1">Uncharacterized protein</fullName>
    </submittedName>
</protein>
<comment type="caution">
    <text evidence="1">The sequence shown here is derived from an EMBL/GenBank/DDBJ whole genome shotgun (WGS) entry which is preliminary data.</text>
</comment>
<proteinExistence type="predicted"/>